<dbReference type="InterPro" id="IPR029063">
    <property type="entry name" value="SAM-dependent_MTases_sf"/>
</dbReference>
<protein>
    <recommendedName>
        <fullName evidence="8">Cytosine-specific methyltransferase</fullName>
        <ecNumber evidence="8">2.1.1.37</ecNumber>
    </recommendedName>
</protein>
<dbReference type="InterPro" id="IPR031303">
    <property type="entry name" value="C5_meth_CS"/>
</dbReference>
<comment type="similarity">
    <text evidence="6 7">Belongs to the class I-like SAM-binding methyltransferase superfamily. C5-methyltransferase family.</text>
</comment>
<keyword evidence="1 6" id="KW-0489">Methyltransferase</keyword>
<dbReference type="SUPFAM" id="SSF53335">
    <property type="entry name" value="S-adenosyl-L-methionine-dependent methyltransferases"/>
    <property type="match status" value="1"/>
</dbReference>
<dbReference type="InterPro" id="IPR018117">
    <property type="entry name" value="C5_DNA_meth_AS"/>
</dbReference>
<keyword evidence="3 6" id="KW-0949">S-adenosyl-L-methionine</keyword>
<dbReference type="PROSITE" id="PS51679">
    <property type="entry name" value="SAM_MT_C5"/>
    <property type="match status" value="1"/>
</dbReference>
<dbReference type="Proteomes" id="UP000310597">
    <property type="component" value="Unassembled WGS sequence"/>
</dbReference>
<dbReference type="Gene3D" id="3.40.50.150">
    <property type="entry name" value="Vaccinia Virus protein VP39"/>
    <property type="match status" value="1"/>
</dbReference>
<sequence>MSRAFEATGRFTTEFGVELLAHPSRAFVANLRNSEGQPPRVFTGDIRKLTDNRTTLSQELRAAGLTNLDDIDVIAGGPPCNGFSRNGVRKYVDSEKGVRFYDDPRNHLYKDFLDVCEFIKPKVVLVENVREFLNYDSGKFSQDLISTFEEWGYDVAFQKLCAADFGVPQMRHRVFFLAVRKDVCDVVGRGPSFPKAEFFPAAGDLFGNSRRYRTVRDAIGDLPEPSTVRGLSPLQYITMSDLSDYAFSMRSASGSVTNHVARVLSGKQVERINAVGTGRMREIDSRLQTNKFYGSAYGRLDWDEPSLTITTWVYHVGSGRFAHPVADRGLTMREAARLQSFDDSFVFPPLVNPVSQMIGNAVPPLLAKSIAQEVYSILDLHSEKRIAA</sequence>
<keyword evidence="4" id="KW-0680">Restriction system</keyword>
<accession>A0A4V5PQ45</accession>
<dbReference type="InterPro" id="IPR050390">
    <property type="entry name" value="C5-Methyltransferase"/>
</dbReference>
<reference evidence="9 10" key="1">
    <citation type="submission" date="2019-04" db="EMBL/GenBank/DDBJ databases">
        <title>Draft Whole-Genome sequence of the purple photosynthetic bacterium Rhodobacter capsulatus SP108 with an indigenous class A beta-lactamase.</title>
        <authorList>
            <person name="Robertson S."/>
            <person name="Meyer T.E."/>
            <person name="Kyndt J.A."/>
        </authorList>
    </citation>
    <scope>NUCLEOTIDE SEQUENCE [LARGE SCALE GENOMIC DNA]</scope>
    <source>
        <strain evidence="9 10">SP108</strain>
    </source>
</reference>
<dbReference type="InterPro" id="IPR001525">
    <property type="entry name" value="C5_MeTfrase"/>
</dbReference>
<dbReference type="NCBIfam" id="TIGR00675">
    <property type="entry name" value="dcm"/>
    <property type="match status" value="1"/>
</dbReference>
<dbReference type="EC" id="2.1.1.37" evidence="8"/>
<dbReference type="AlphaFoldDB" id="A0A4V5PQ45"/>
<evidence type="ECO:0000256" key="1">
    <source>
        <dbReference type="ARBA" id="ARBA00022603"/>
    </source>
</evidence>
<feature type="active site" evidence="6">
    <location>
        <position position="80"/>
    </location>
</feature>
<evidence type="ECO:0000256" key="2">
    <source>
        <dbReference type="ARBA" id="ARBA00022679"/>
    </source>
</evidence>
<dbReference type="GO" id="GO:0032259">
    <property type="term" value="P:methylation"/>
    <property type="evidence" value="ECO:0007669"/>
    <property type="project" value="UniProtKB-KW"/>
</dbReference>
<dbReference type="RefSeq" id="WP_136905022.1">
    <property type="nucleotide sequence ID" value="NZ_SWJZ01000012.1"/>
</dbReference>
<organism evidence="9 10">
    <name type="scientific">Rhodobacter capsulatus</name>
    <name type="common">Rhodopseudomonas capsulata</name>
    <dbReference type="NCBI Taxonomy" id="1061"/>
    <lineage>
        <taxon>Bacteria</taxon>
        <taxon>Pseudomonadati</taxon>
        <taxon>Pseudomonadota</taxon>
        <taxon>Alphaproteobacteria</taxon>
        <taxon>Rhodobacterales</taxon>
        <taxon>Rhodobacter group</taxon>
        <taxon>Rhodobacter</taxon>
    </lineage>
</organism>
<dbReference type="PANTHER" id="PTHR10629:SF52">
    <property type="entry name" value="DNA (CYTOSINE-5)-METHYLTRANSFERASE 1"/>
    <property type="match status" value="1"/>
</dbReference>
<dbReference type="PRINTS" id="PR00105">
    <property type="entry name" value="C5METTRFRASE"/>
</dbReference>
<dbReference type="OrthoDB" id="9813719at2"/>
<dbReference type="Gene3D" id="3.90.120.10">
    <property type="entry name" value="DNA Methylase, subunit A, domain 2"/>
    <property type="match status" value="1"/>
</dbReference>
<evidence type="ECO:0000313" key="10">
    <source>
        <dbReference type="Proteomes" id="UP000310597"/>
    </source>
</evidence>
<dbReference type="GO" id="GO:0009307">
    <property type="term" value="P:DNA restriction-modification system"/>
    <property type="evidence" value="ECO:0007669"/>
    <property type="project" value="UniProtKB-KW"/>
</dbReference>
<dbReference type="EMBL" id="SWJZ01000012">
    <property type="protein sequence ID" value="TKD25121.1"/>
    <property type="molecule type" value="Genomic_DNA"/>
</dbReference>
<comment type="caution">
    <text evidence="9">The sequence shown here is derived from an EMBL/GenBank/DDBJ whole genome shotgun (WGS) entry which is preliminary data.</text>
</comment>
<comment type="catalytic activity">
    <reaction evidence="5 8">
        <text>a 2'-deoxycytidine in DNA + S-adenosyl-L-methionine = a 5-methyl-2'-deoxycytidine in DNA + S-adenosyl-L-homocysteine + H(+)</text>
        <dbReference type="Rhea" id="RHEA:13681"/>
        <dbReference type="Rhea" id="RHEA-COMP:11369"/>
        <dbReference type="Rhea" id="RHEA-COMP:11370"/>
        <dbReference type="ChEBI" id="CHEBI:15378"/>
        <dbReference type="ChEBI" id="CHEBI:57856"/>
        <dbReference type="ChEBI" id="CHEBI:59789"/>
        <dbReference type="ChEBI" id="CHEBI:85452"/>
        <dbReference type="ChEBI" id="CHEBI:85454"/>
        <dbReference type="EC" id="2.1.1.37"/>
    </reaction>
</comment>
<name>A0A4V5PQ45_RHOCA</name>
<dbReference type="PROSITE" id="PS00095">
    <property type="entry name" value="C5_MTASE_2"/>
    <property type="match status" value="1"/>
</dbReference>
<keyword evidence="2 6" id="KW-0808">Transferase</keyword>
<proteinExistence type="inferred from homology"/>
<evidence type="ECO:0000256" key="6">
    <source>
        <dbReference type="PROSITE-ProRule" id="PRU01016"/>
    </source>
</evidence>
<evidence type="ECO:0000256" key="3">
    <source>
        <dbReference type="ARBA" id="ARBA00022691"/>
    </source>
</evidence>
<evidence type="ECO:0000256" key="8">
    <source>
        <dbReference type="RuleBase" id="RU000417"/>
    </source>
</evidence>
<dbReference type="GO" id="GO:0003886">
    <property type="term" value="F:DNA (cytosine-5-)-methyltransferase activity"/>
    <property type="evidence" value="ECO:0007669"/>
    <property type="project" value="UniProtKB-EC"/>
</dbReference>
<dbReference type="GO" id="GO:0003677">
    <property type="term" value="F:DNA binding"/>
    <property type="evidence" value="ECO:0007669"/>
    <property type="project" value="TreeGrafter"/>
</dbReference>
<evidence type="ECO:0000313" key="9">
    <source>
        <dbReference type="EMBL" id="TKD25121.1"/>
    </source>
</evidence>
<dbReference type="PANTHER" id="PTHR10629">
    <property type="entry name" value="CYTOSINE-SPECIFIC METHYLTRANSFERASE"/>
    <property type="match status" value="1"/>
</dbReference>
<dbReference type="Pfam" id="PF00145">
    <property type="entry name" value="DNA_methylase"/>
    <property type="match status" value="1"/>
</dbReference>
<evidence type="ECO:0000256" key="5">
    <source>
        <dbReference type="ARBA" id="ARBA00047422"/>
    </source>
</evidence>
<dbReference type="PROSITE" id="PS00094">
    <property type="entry name" value="C5_MTASE_1"/>
    <property type="match status" value="1"/>
</dbReference>
<evidence type="ECO:0000256" key="4">
    <source>
        <dbReference type="ARBA" id="ARBA00022747"/>
    </source>
</evidence>
<gene>
    <name evidence="9" type="ORF">FBT96_03800</name>
</gene>
<evidence type="ECO:0000256" key="7">
    <source>
        <dbReference type="RuleBase" id="RU000416"/>
    </source>
</evidence>
<dbReference type="GO" id="GO:0044027">
    <property type="term" value="P:negative regulation of gene expression via chromosomal CpG island methylation"/>
    <property type="evidence" value="ECO:0007669"/>
    <property type="project" value="TreeGrafter"/>
</dbReference>